<evidence type="ECO:0008006" key="6">
    <source>
        <dbReference type="Google" id="ProtNLM"/>
    </source>
</evidence>
<sequence length="105" mass="12659">MRRRDSFMVEVNVGEDEPEDIAVRKFMKKIVDVRLIEQLRARRYLETPKEERKRRLKERIEARKLGVVQATWEEEYGEDTEYKAFNEFFSRDPDAPQFEGAYAPE</sequence>
<keyword evidence="5" id="KW-1185">Reference proteome</keyword>
<keyword evidence="2" id="KW-0689">Ribosomal protein</keyword>
<accession>A0A699YVT6</accession>
<evidence type="ECO:0000313" key="4">
    <source>
        <dbReference type="EMBL" id="GFH11718.1"/>
    </source>
</evidence>
<gene>
    <name evidence="4" type="ORF">HaLaN_07264</name>
</gene>
<organism evidence="4 5">
    <name type="scientific">Haematococcus lacustris</name>
    <name type="common">Green alga</name>
    <name type="synonym">Haematococcus pluvialis</name>
    <dbReference type="NCBI Taxonomy" id="44745"/>
    <lineage>
        <taxon>Eukaryota</taxon>
        <taxon>Viridiplantae</taxon>
        <taxon>Chlorophyta</taxon>
        <taxon>core chlorophytes</taxon>
        <taxon>Chlorophyceae</taxon>
        <taxon>CS clade</taxon>
        <taxon>Chlamydomonadales</taxon>
        <taxon>Haematococcaceae</taxon>
        <taxon>Haematococcus</taxon>
    </lineage>
</organism>
<dbReference type="GO" id="GO:0006412">
    <property type="term" value="P:translation"/>
    <property type="evidence" value="ECO:0007669"/>
    <property type="project" value="InterPro"/>
</dbReference>
<dbReference type="GO" id="GO:1990904">
    <property type="term" value="C:ribonucleoprotein complex"/>
    <property type="evidence" value="ECO:0007669"/>
    <property type="project" value="UniProtKB-KW"/>
</dbReference>
<comment type="caution">
    <text evidence="4">The sequence shown here is derived from an EMBL/GenBank/DDBJ whole genome shotgun (WGS) entry which is preliminary data.</text>
</comment>
<dbReference type="GO" id="GO:0005840">
    <property type="term" value="C:ribosome"/>
    <property type="evidence" value="ECO:0007669"/>
    <property type="project" value="UniProtKB-KW"/>
</dbReference>
<evidence type="ECO:0000313" key="5">
    <source>
        <dbReference type="Proteomes" id="UP000485058"/>
    </source>
</evidence>
<proteinExistence type="inferred from homology"/>
<dbReference type="EMBL" id="BLLF01000429">
    <property type="protein sequence ID" value="GFH11718.1"/>
    <property type="molecule type" value="Genomic_DNA"/>
</dbReference>
<evidence type="ECO:0000256" key="1">
    <source>
        <dbReference type="ARBA" id="ARBA00006640"/>
    </source>
</evidence>
<protein>
    <recommendedName>
        <fullName evidence="6">30S ribosomal protein S21</fullName>
    </recommendedName>
</protein>
<dbReference type="InterPro" id="IPR001911">
    <property type="entry name" value="Ribosomal_bS21"/>
</dbReference>
<dbReference type="Proteomes" id="UP000485058">
    <property type="component" value="Unassembled WGS sequence"/>
</dbReference>
<comment type="similarity">
    <text evidence="1">Belongs to the bacterial ribosomal protein bS21 family.</text>
</comment>
<reference evidence="4 5" key="1">
    <citation type="submission" date="2020-02" db="EMBL/GenBank/DDBJ databases">
        <title>Draft genome sequence of Haematococcus lacustris strain NIES-144.</title>
        <authorList>
            <person name="Morimoto D."/>
            <person name="Nakagawa S."/>
            <person name="Yoshida T."/>
            <person name="Sawayama S."/>
        </authorList>
    </citation>
    <scope>NUCLEOTIDE SEQUENCE [LARGE SCALE GENOMIC DNA]</scope>
    <source>
        <strain evidence="4 5">NIES-144</strain>
    </source>
</reference>
<dbReference type="AlphaFoldDB" id="A0A699YVT6"/>
<evidence type="ECO:0000256" key="3">
    <source>
        <dbReference type="ARBA" id="ARBA00023274"/>
    </source>
</evidence>
<keyword evidence="3" id="KW-0687">Ribonucleoprotein</keyword>
<name>A0A699YVT6_HAELA</name>
<dbReference type="NCBIfam" id="TIGR00030">
    <property type="entry name" value="S21p"/>
    <property type="match status" value="1"/>
</dbReference>
<evidence type="ECO:0000256" key="2">
    <source>
        <dbReference type="ARBA" id="ARBA00022980"/>
    </source>
</evidence>
<dbReference type="GO" id="GO:0003735">
    <property type="term" value="F:structural constituent of ribosome"/>
    <property type="evidence" value="ECO:0007669"/>
    <property type="project" value="InterPro"/>
</dbReference>